<dbReference type="Pfam" id="PF21597">
    <property type="entry name" value="TetR_C_43"/>
    <property type="match status" value="1"/>
</dbReference>
<gene>
    <name evidence="7" type="ORF">SAMN05445060_0202</name>
</gene>
<dbReference type="SUPFAM" id="SSF46689">
    <property type="entry name" value="Homeodomain-like"/>
    <property type="match status" value="1"/>
</dbReference>
<evidence type="ECO:0000256" key="5">
    <source>
        <dbReference type="SAM" id="MobiDB-lite"/>
    </source>
</evidence>
<evidence type="ECO:0000256" key="4">
    <source>
        <dbReference type="PROSITE-ProRule" id="PRU00335"/>
    </source>
</evidence>
<dbReference type="SUPFAM" id="SSF48498">
    <property type="entry name" value="Tetracyclin repressor-like, C-terminal domain"/>
    <property type="match status" value="1"/>
</dbReference>
<organism evidence="7 8">
    <name type="scientific">Williamsia sterculiae</name>
    <dbReference type="NCBI Taxonomy" id="1344003"/>
    <lineage>
        <taxon>Bacteria</taxon>
        <taxon>Bacillati</taxon>
        <taxon>Actinomycetota</taxon>
        <taxon>Actinomycetes</taxon>
        <taxon>Mycobacteriales</taxon>
        <taxon>Nocardiaceae</taxon>
        <taxon>Williamsia</taxon>
    </lineage>
</organism>
<dbReference type="InterPro" id="IPR036271">
    <property type="entry name" value="Tet_transcr_reg_TetR-rel_C_sf"/>
</dbReference>
<keyword evidence="8" id="KW-1185">Reference proteome</keyword>
<dbReference type="Proteomes" id="UP000186218">
    <property type="component" value="Unassembled WGS sequence"/>
</dbReference>
<keyword evidence="3" id="KW-0804">Transcription</keyword>
<dbReference type="PROSITE" id="PS50977">
    <property type="entry name" value="HTH_TETR_2"/>
    <property type="match status" value="1"/>
</dbReference>
<evidence type="ECO:0000256" key="1">
    <source>
        <dbReference type="ARBA" id="ARBA00023015"/>
    </source>
</evidence>
<evidence type="ECO:0000313" key="8">
    <source>
        <dbReference type="Proteomes" id="UP000186218"/>
    </source>
</evidence>
<dbReference type="GO" id="GO:0003700">
    <property type="term" value="F:DNA-binding transcription factor activity"/>
    <property type="evidence" value="ECO:0007669"/>
    <property type="project" value="TreeGrafter"/>
</dbReference>
<dbReference type="InterPro" id="IPR009057">
    <property type="entry name" value="Homeodomain-like_sf"/>
</dbReference>
<evidence type="ECO:0000259" key="6">
    <source>
        <dbReference type="PROSITE" id="PS50977"/>
    </source>
</evidence>
<evidence type="ECO:0000313" key="7">
    <source>
        <dbReference type="EMBL" id="SIR64183.1"/>
    </source>
</evidence>
<dbReference type="InterPro" id="IPR001647">
    <property type="entry name" value="HTH_TetR"/>
</dbReference>
<accession>A0A1N7CKW7</accession>
<dbReference type="Gene3D" id="1.10.357.10">
    <property type="entry name" value="Tetracycline Repressor, domain 2"/>
    <property type="match status" value="1"/>
</dbReference>
<feature type="DNA-binding region" description="H-T-H motif" evidence="4">
    <location>
        <begin position="52"/>
        <end position="71"/>
    </location>
</feature>
<sequence length="205" mass="21796">MEESPLHRNTVTGGASTLTADSARPRADAVRNRAKLLVAARDAFAAGEGDVTFDALARRAGVGVGTLYRNFPDRQALVEAVYRTELDAVAESAGELLDKHPADVALRRWFDRYTGFVATKKGMAEAFQQAVASGAVTAGETRERIRSTIDRFLLVGSATGALRGDVLSDDVTVALLGAVLGTAADTDGKRRGRVLDLLVDGLRPR</sequence>
<evidence type="ECO:0000256" key="2">
    <source>
        <dbReference type="ARBA" id="ARBA00023125"/>
    </source>
</evidence>
<name>A0A1N7CKW7_9NOCA</name>
<keyword evidence="2 4" id="KW-0238">DNA-binding</keyword>
<keyword evidence="1" id="KW-0805">Transcription regulation</keyword>
<feature type="domain" description="HTH tetR-type" evidence="6">
    <location>
        <begin position="30"/>
        <end position="89"/>
    </location>
</feature>
<dbReference type="STRING" id="1344003.SAMN05445060_0202"/>
<dbReference type="EMBL" id="FTNT01000001">
    <property type="protein sequence ID" value="SIR64183.1"/>
    <property type="molecule type" value="Genomic_DNA"/>
</dbReference>
<dbReference type="PANTHER" id="PTHR30055:SF234">
    <property type="entry name" value="HTH-TYPE TRANSCRIPTIONAL REGULATOR BETI"/>
    <property type="match status" value="1"/>
</dbReference>
<dbReference type="InterPro" id="IPR049445">
    <property type="entry name" value="TetR_SbtR-like_C"/>
</dbReference>
<feature type="compositionally biased region" description="Polar residues" evidence="5">
    <location>
        <begin position="7"/>
        <end position="20"/>
    </location>
</feature>
<dbReference type="PANTHER" id="PTHR30055">
    <property type="entry name" value="HTH-TYPE TRANSCRIPTIONAL REGULATOR RUTR"/>
    <property type="match status" value="1"/>
</dbReference>
<dbReference type="AlphaFoldDB" id="A0A1N7CKW7"/>
<protein>
    <submittedName>
        <fullName evidence="7">Transcriptional regulator, TetR family</fullName>
    </submittedName>
</protein>
<dbReference type="InterPro" id="IPR050109">
    <property type="entry name" value="HTH-type_TetR-like_transc_reg"/>
</dbReference>
<dbReference type="Pfam" id="PF00440">
    <property type="entry name" value="TetR_N"/>
    <property type="match status" value="1"/>
</dbReference>
<proteinExistence type="predicted"/>
<dbReference type="GO" id="GO:0000976">
    <property type="term" value="F:transcription cis-regulatory region binding"/>
    <property type="evidence" value="ECO:0007669"/>
    <property type="project" value="TreeGrafter"/>
</dbReference>
<reference evidence="7 8" key="1">
    <citation type="submission" date="2017-01" db="EMBL/GenBank/DDBJ databases">
        <authorList>
            <person name="Mah S.A."/>
            <person name="Swanson W.J."/>
            <person name="Moy G.W."/>
            <person name="Vacquier V.D."/>
        </authorList>
    </citation>
    <scope>NUCLEOTIDE SEQUENCE [LARGE SCALE GENOMIC DNA]</scope>
    <source>
        <strain evidence="7 8">CPCC 203464</strain>
    </source>
</reference>
<evidence type="ECO:0000256" key="3">
    <source>
        <dbReference type="ARBA" id="ARBA00023163"/>
    </source>
</evidence>
<feature type="region of interest" description="Disordered" evidence="5">
    <location>
        <begin position="1"/>
        <end position="26"/>
    </location>
</feature>